<feature type="compositionally biased region" description="Low complexity" evidence="1">
    <location>
        <begin position="65"/>
        <end position="75"/>
    </location>
</feature>
<evidence type="ECO:0000313" key="3">
    <source>
        <dbReference type="EMBL" id="CDU23046.1"/>
    </source>
</evidence>
<feature type="region of interest" description="Disordered" evidence="1">
    <location>
        <begin position="1"/>
        <end position="115"/>
    </location>
</feature>
<dbReference type="OrthoDB" id="2556174at2759"/>
<feature type="compositionally biased region" description="Low complexity" evidence="1">
    <location>
        <begin position="183"/>
        <end position="204"/>
    </location>
</feature>
<feature type="compositionally biased region" description="Low complexity" evidence="1">
    <location>
        <begin position="88"/>
        <end position="114"/>
    </location>
</feature>
<feature type="compositionally biased region" description="Polar residues" evidence="1">
    <location>
        <begin position="76"/>
        <end position="87"/>
    </location>
</feature>
<dbReference type="EMBL" id="LK056662">
    <property type="protein sequence ID" value="CDU23046.1"/>
    <property type="molecule type" value="Genomic_DNA"/>
</dbReference>
<protein>
    <submittedName>
        <fullName evidence="3">Uncharacterized protein</fullName>
    </submittedName>
</protein>
<accession>A0A127ZAE1</accession>
<feature type="transmembrane region" description="Helical" evidence="2">
    <location>
        <begin position="416"/>
        <end position="438"/>
    </location>
</feature>
<keyword evidence="2" id="KW-0812">Transmembrane</keyword>
<sequence length="474" mass="50398">MSRNAAALFAGTSKSSRPSSSEQPRASSSKAVPATKSQSQSQSQSRSTSVIRSSPTATTVVSGFAPPAAAPRSRPTSQQKKTSTIGPAQQRSSQHASSRTTTPSSSAPSSRRSSMVLDPAAYRYSLNVGGIARFPASSNGANGGGGTNGANQILRASRAAAAAAKEDVAGSSGAEAVLAIDPSRASVSSTGSSRASTSRLSSRYTTEEVAPQRRPVYLALPSDPSALGPWSNTSSSTLLPKPTDKDTSPTKRKADGKSAEPGRRNSKIMTTFPFPHPVTPRRRAGDSGAGDAFGGPTSRAGLGAAWQRLLTTLFAGPYERRLNREELQDDLITQSIIADIARRNTSFPPTTTTTLKPSTYGTIPIPPKPADPHDPYGYRQLAGPHLLPTYTTDLVARRRERRRARSRARFQCMASWTIWTVSVVWVLIVVVLVFSFVFPDRLDIPNRSDDAVAEGLRVAEGWIDKVGGKSWLSF</sequence>
<keyword evidence="2" id="KW-1133">Transmembrane helix</keyword>
<name>A0A127ZAE1_9BASI</name>
<reference evidence="3" key="1">
    <citation type="submission" date="2014-06" db="EMBL/GenBank/DDBJ databases">
        <authorList>
            <person name="Ju J."/>
            <person name="Zhang J."/>
        </authorList>
    </citation>
    <scope>NUCLEOTIDE SEQUENCE</scope>
    <source>
        <strain evidence="3">SscI8</strain>
    </source>
</reference>
<evidence type="ECO:0000256" key="2">
    <source>
        <dbReference type="SAM" id="Phobius"/>
    </source>
</evidence>
<organism evidence="3">
    <name type="scientific">Sporisorium scitamineum</name>
    <dbReference type="NCBI Taxonomy" id="49012"/>
    <lineage>
        <taxon>Eukaryota</taxon>
        <taxon>Fungi</taxon>
        <taxon>Dikarya</taxon>
        <taxon>Basidiomycota</taxon>
        <taxon>Ustilaginomycotina</taxon>
        <taxon>Ustilaginomycetes</taxon>
        <taxon>Ustilaginales</taxon>
        <taxon>Ustilaginaceae</taxon>
        <taxon>Sporisorium</taxon>
    </lineage>
</organism>
<feature type="region of interest" description="Disordered" evidence="1">
    <location>
        <begin position="159"/>
        <end position="294"/>
    </location>
</feature>
<proteinExistence type="predicted"/>
<feature type="compositionally biased region" description="Low complexity" evidence="1">
    <location>
        <begin position="13"/>
        <end position="54"/>
    </location>
</feature>
<evidence type="ECO:0000256" key="1">
    <source>
        <dbReference type="SAM" id="MobiDB-lite"/>
    </source>
</evidence>
<dbReference type="AlphaFoldDB" id="A0A127ZAE1"/>
<gene>
    <name evidence="3" type="ORF">SPSC_01676</name>
</gene>
<feature type="compositionally biased region" description="Basic and acidic residues" evidence="1">
    <location>
        <begin position="242"/>
        <end position="263"/>
    </location>
</feature>
<keyword evidence="2" id="KW-0472">Membrane</keyword>